<dbReference type="EMBL" id="MWPZ01000022">
    <property type="protein sequence ID" value="TIC89419.1"/>
    <property type="molecule type" value="Genomic_DNA"/>
</dbReference>
<organism evidence="2 3">
    <name type="scientific">Colletotrichum higginsianum</name>
    <dbReference type="NCBI Taxonomy" id="80884"/>
    <lineage>
        <taxon>Eukaryota</taxon>
        <taxon>Fungi</taxon>
        <taxon>Dikarya</taxon>
        <taxon>Ascomycota</taxon>
        <taxon>Pezizomycotina</taxon>
        <taxon>Sordariomycetes</taxon>
        <taxon>Hypocreomycetidae</taxon>
        <taxon>Glomerellales</taxon>
        <taxon>Glomerellaceae</taxon>
        <taxon>Colletotrichum</taxon>
        <taxon>Colletotrichum destructivum species complex</taxon>
    </lineage>
</organism>
<reference evidence="2 3" key="1">
    <citation type="journal article" date="2019" name="Genome Biol. Evol.">
        <title>Genomic Plasticity Mediated by Transposable Elements in the Plant Pathogenic Fungus Colletotrichum higginsianum.</title>
        <authorList>
            <person name="Tsushima A."/>
            <person name="Gan P."/>
            <person name="Kumakura N."/>
            <person name="Narusaka M."/>
            <person name="Takano Y."/>
            <person name="Narusaka Y."/>
            <person name="Shirasu K."/>
        </authorList>
    </citation>
    <scope>NUCLEOTIDE SEQUENCE [LARGE SCALE GENOMIC DNA]</scope>
    <source>
        <strain evidence="2 3">MAFF305635-RFP</strain>
    </source>
</reference>
<proteinExistence type="predicted"/>
<evidence type="ECO:0000313" key="3">
    <source>
        <dbReference type="Proteomes" id="UP000305883"/>
    </source>
</evidence>
<evidence type="ECO:0000313" key="2">
    <source>
        <dbReference type="EMBL" id="TIC89419.1"/>
    </source>
</evidence>
<evidence type="ECO:0000256" key="1">
    <source>
        <dbReference type="SAM" id="SignalP"/>
    </source>
</evidence>
<dbReference type="AlphaFoldDB" id="A0A4T0VBZ7"/>
<gene>
    <name evidence="2" type="ORF">CH35J_012908</name>
</gene>
<sequence>MYFTNIFVLLLALPFSTKPGCYALPANKHIGNPIHIKKPGYKPIAWYPKEHDHTNNVWAWNIAHCGKFKC</sequence>
<accession>A0A4T0VBZ7</accession>
<protein>
    <submittedName>
        <fullName evidence="2">Uncharacterized protein</fullName>
    </submittedName>
</protein>
<comment type="caution">
    <text evidence="2">The sequence shown here is derived from an EMBL/GenBank/DDBJ whole genome shotgun (WGS) entry which is preliminary data.</text>
</comment>
<keyword evidence="1" id="KW-0732">Signal</keyword>
<name>A0A4T0VBZ7_9PEZI</name>
<dbReference type="Proteomes" id="UP000305883">
    <property type="component" value="Unassembled WGS sequence"/>
</dbReference>
<feature type="chain" id="PRO_5020382529" evidence="1">
    <location>
        <begin position="24"/>
        <end position="70"/>
    </location>
</feature>
<feature type="signal peptide" evidence="1">
    <location>
        <begin position="1"/>
        <end position="23"/>
    </location>
</feature>